<organism evidence="4 5">
    <name type="scientific">Lentzea alba</name>
    <dbReference type="NCBI Taxonomy" id="2714351"/>
    <lineage>
        <taxon>Bacteria</taxon>
        <taxon>Bacillati</taxon>
        <taxon>Actinomycetota</taxon>
        <taxon>Actinomycetes</taxon>
        <taxon>Pseudonocardiales</taxon>
        <taxon>Pseudonocardiaceae</taxon>
        <taxon>Lentzea</taxon>
    </lineage>
</organism>
<dbReference type="RefSeq" id="WP_166053285.1">
    <property type="nucleotide sequence ID" value="NZ_JAAMPJ010000013.1"/>
</dbReference>
<dbReference type="GO" id="GO:0000976">
    <property type="term" value="F:transcription cis-regulatory region binding"/>
    <property type="evidence" value="ECO:0007669"/>
    <property type="project" value="TreeGrafter"/>
</dbReference>
<keyword evidence="5" id="KW-1185">Reference proteome</keyword>
<dbReference type="PROSITE" id="PS50977">
    <property type="entry name" value="HTH_TETR_2"/>
    <property type="match status" value="1"/>
</dbReference>
<dbReference type="InterPro" id="IPR009057">
    <property type="entry name" value="Homeodomain-like_sf"/>
</dbReference>
<dbReference type="Gene3D" id="1.10.357.10">
    <property type="entry name" value="Tetracycline Repressor, domain 2"/>
    <property type="match status" value="1"/>
</dbReference>
<accession>A0A7C9W6Q5</accession>
<name>A0A7C9W6Q5_9PSEU</name>
<dbReference type="PANTHER" id="PTHR30055">
    <property type="entry name" value="HTH-TYPE TRANSCRIPTIONAL REGULATOR RUTR"/>
    <property type="match status" value="1"/>
</dbReference>
<dbReference type="PANTHER" id="PTHR30055:SF219">
    <property type="entry name" value="TRANSCRIPTIONAL REGULATORY PROTEIN"/>
    <property type="match status" value="1"/>
</dbReference>
<feature type="domain" description="HTH tetR-type" evidence="3">
    <location>
        <begin position="7"/>
        <end position="67"/>
    </location>
</feature>
<dbReference type="AlphaFoldDB" id="A0A7C9W6Q5"/>
<dbReference type="InterPro" id="IPR050109">
    <property type="entry name" value="HTH-type_TetR-like_transc_reg"/>
</dbReference>
<proteinExistence type="predicted"/>
<feature type="DNA-binding region" description="H-T-H motif" evidence="2">
    <location>
        <begin position="30"/>
        <end position="49"/>
    </location>
</feature>
<keyword evidence="1 2" id="KW-0238">DNA-binding</keyword>
<protein>
    <submittedName>
        <fullName evidence="4">TetR/AcrR family transcriptional regulator</fullName>
    </submittedName>
</protein>
<dbReference type="SUPFAM" id="SSF46689">
    <property type="entry name" value="Homeodomain-like"/>
    <property type="match status" value="1"/>
</dbReference>
<sequence>MPRQPRTGVDETILDAAAALFARHGYEQTSLKSLADAVGLSKAGLLHHFPSKDALFEAAWAQSRVLSGQVAEQVAPMPAGPARDRRALELLTDVALDRPGLVSLLFRALTAPGEDPQQAQDELMINEMFVLDPEKDLPRAVRVIAALSVMAVLTLLANQEGDKTTWRPLILATCYDALGHQEA</sequence>
<gene>
    <name evidence="4" type="ORF">G7043_36675</name>
</gene>
<evidence type="ECO:0000313" key="5">
    <source>
        <dbReference type="Proteomes" id="UP000481360"/>
    </source>
</evidence>
<evidence type="ECO:0000256" key="1">
    <source>
        <dbReference type="ARBA" id="ARBA00023125"/>
    </source>
</evidence>
<dbReference type="InterPro" id="IPR001647">
    <property type="entry name" value="HTH_TetR"/>
</dbReference>
<dbReference type="Proteomes" id="UP000481360">
    <property type="component" value="Unassembled WGS sequence"/>
</dbReference>
<reference evidence="4 5" key="1">
    <citation type="submission" date="2020-03" db="EMBL/GenBank/DDBJ databases">
        <title>Isolation and identification of active actinomycetes.</title>
        <authorList>
            <person name="Sun X."/>
        </authorList>
    </citation>
    <scope>NUCLEOTIDE SEQUENCE [LARGE SCALE GENOMIC DNA]</scope>
    <source>
        <strain evidence="4 5">NEAU-D13</strain>
    </source>
</reference>
<evidence type="ECO:0000259" key="3">
    <source>
        <dbReference type="PROSITE" id="PS50977"/>
    </source>
</evidence>
<comment type="caution">
    <text evidence="4">The sequence shown here is derived from an EMBL/GenBank/DDBJ whole genome shotgun (WGS) entry which is preliminary data.</text>
</comment>
<dbReference type="GO" id="GO:0003700">
    <property type="term" value="F:DNA-binding transcription factor activity"/>
    <property type="evidence" value="ECO:0007669"/>
    <property type="project" value="TreeGrafter"/>
</dbReference>
<dbReference type="Pfam" id="PF00440">
    <property type="entry name" value="TetR_N"/>
    <property type="match status" value="1"/>
</dbReference>
<evidence type="ECO:0000256" key="2">
    <source>
        <dbReference type="PROSITE-ProRule" id="PRU00335"/>
    </source>
</evidence>
<dbReference type="EMBL" id="JAAMPJ010000013">
    <property type="protein sequence ID" value="NGY64460.1"/>
    <property type="molecule type" value="Genomic_DNA"/>
</dbReference>
<evidence type="ECO:0000313" key="4">
    <source>
        <dbReference type="EMBL" id="NGY64460.1"/>
    </source>
</evidence>
<dbReference type="PRINTS" id="PR00455">
    <property type="entry name" value="HTHTETR"/>
</dbReference>